<evidence type="ECO:0008006" key="3">
    <source>
        <dbReference type="Google" id="ProtNLM"/>
    </source>
</evidence>
<organism evidence="1 2">
    <name type="scientific">Salegentibacter maritimus</name>
    <dbReference type="NCBI Taxonomy" id="2794347"/>
    <lineage>
        <taxon>Bacteria</taxon>
        <taxon>Pseudomonadati</taxon>
        <taxon>Bacteroidota</taxon>
        <taxon>Flavobacteriia</taxon>
        <taxon>Flavobacteriales</taxon>
        <taxon>Flavobacteriaceae</taxon>
        <taxon>Salegentibacter</taxon>
    </lineage>
</organism>
<accession>A0ABS0TIF4</accession>
<dbReference type="Gene3D" id="1.25.40.10">
    <property type="entry name" value="Tetratricopeptide repeat domain"/>
    <property type="match status" value="1"/>
</dbReference>
<dbReference type="SUPFAM" id="SSF48452">
    <property type="entry name" value="TPR-like"/>
    <property type="match status" value="3"/>
</dbReference>
<comment type="caution">
    <text evidence="1">The sequence shown here is derived from an EMBL/GenBank/DDBJ whole genome shotgun (WGS) entry which is preliminary data.</text>
</comment>
<dbReference type="Proteomes" id="UP000635665">
    <property type="component" value="Unassembled WGS sequence"/>
</dbReference>
<keyword evidence="2" id="KW-1185">Reference proteome</keyword>
<dbReference type="EMBL" id="JAEHNY010000011">
    <property type="protein sequence ID" value="MBI6120844.1"/>
    <property type="molecule type" value="Genomic_DNA"/>
</dbReference>
<sequence length="751" mass="88258">MSLRKEEVIQHIERAEQLYKANLYKHLTPHISAVQENFEALDSATEYARYYRLVMLYIAAFEEINMPVMQSYLEALEAINEIQASDYEVICSCYHQCPGAVYEKALMQYPYNETLHLHYALKLQNEKRFLEAIGILKYILECYPATTEARLLLWEIETAYLEELCCSTEEANCYELLDLASATHNLEVLKGLELDERLDEASKSLIYIQIALWEKRSVEILEYWKTEWKLLELSDRARYLLADYARAFMMYNMVSQILRAPSKPEFPTDEFTSFQEYKEYMKAVSNSGWQLAQHHYLLVGNSAYFHTGDRKVLNICVEQGLALNPKNPLLLVLKAKSFYLEENYNQTAAAYHEAYRNGLAMSEYLFYLLEVNNRIQSWQGILDIVTQFHKRKSPTLKTMFFKARALVMLQEFDAALEVINEALQDFPLPAHSYAPWFYNLRMLIHKRNHNYKAFLEDMHEEINYYKIGDSDYCSTMNMCVETIFEMGDYEECYKFAIYNYEQEQLSPELYPVLQWLCFYDFLIEKPDDLNDVTENDLIEEPTTFIDYRNNGLLHWIMGNHDAATASLELAAGLTTNKAYYLKLALTCSKEAFHNSKSIRLCETIKKELPESQEWKIDFDYANLLREEKQYKAALHSFKQVLQGYPDHSFFQFPKDDNHVMLRSLKECAKELGDIHELIKYNAMLLSKDNPSINLLKEHQEITNEKDKQDIFVRHNLLEGLFQLGTDMSKAESDELIQIKTKIRTNYFAERC</sequence>
<name>A0ABS0TIF4_9FLAO</name>
<protein>
    <recommendedName>
        <fullName evidence="3">Tetratricopeptide repeat-containing protein</fullName>
    </recommendedName>
</protein>
<proteinExistence type="predicted"/>
<gene>
    <name evidence="1" type="ORF">I6U50_12510</name>
</gene>
<evidence type="ECO:0000313" key="1">
    <source>
        <dbReference type="EMBL" id="MBI6120844.1"/>
    </source>
</evidence>
<dbReference type="RefSeq" id="WP_198639077.1">
    <property type="nucleotide sequence ID" value="NZ_JAEHNY010000011.1"/>
</dbReference>
<dbReference type="InterPro" id="IPR011990">
    <property type="entry name" value="TPR-like_helical_dom_sf"/>
</dbReference>
<reference evidence="1 2" key="1">
    <citation type="submission" date="2020-12" db="EMBL/GenBank/DDBJ databases">
        <title>Salegentibacter orientalis sp. nov., isolated from costal sediment.</title>
        <authorList>
            <person name="Lian F.-B."/>
        </authorList>
    </citation>
    <scope>NUCLEOTIDE SEQUENCE [LARGE SCALE GENOMIC DNA]</scope>
    <source>
        <strain evidence="1 2">F60176</strain>
    </source>
</reference>
<evidence type="ECO:0000313" key="2">
    <source>
        <dbReference type="Proteomes" id="UP000635665"/>
    </source>
</evidence>